<comment type="caution">
    <text evidence="2">The sequence shown here is derived from an EMBL/GenBank/DDBJ whole genome shotgun (WGS) entry which is preliminary data.</text>
</comment>
<sequence>MERGLQAGHCSPSFDGLGGFRRSLAIQRSSTGRGGDRRLCVVAVARPMGASTASVGEKRGPKVVVVGGGWAGFGAARHLSQEGYDVTLLDAAPNPGGLSAGWQTEQGRTVEAGMKGFWYQYHNIFALARELDIDWPFTEFTRSGFWSPEGLSVEGPVFSQLPKLPTLLGQFVHTTRLFRRVPLADQLTMFNMLYPVVDYDSTQKVYEKYDKMTARELFRQFGISERLYNEFLKPLLLVGLFAPPEEISAAAMIGTMYFYALAHQQDFDICWCKGSVSERLFQPMVESIRAAGGVVQGSRVVVGVDIDSAGTVEGVVVKDTTTDRESRIEADAVILAISIKGMQKLISMNSILATRPEFIKIMNLKGIDVIATRLWFDKLVPTQFPSNVLSGFEQGVGGTFFNLNVLQDEYKDSEGTVIAADFYHSNTLMPRTDADVVKLVKSCLASCEPGFESANVIDSKVLRFYGAVTHFSPGSYESRPSQKTSFDNLYLAGDWVRDVPHGANGLSQERAYVTGLLAANMVIDKLGAGRPATILDVEPDEPHIAALKAVNRGLKSQLEGMGLTSPLI</sequence>
<dbReference type="InterPro" id="IPR036188">
    <property type="entry name" value="FAD/NAD-bd_sf"/>
</dbReference>
<dbReference type="InterPro" id="IPR050464">
    <property type="entry name" value="Zeta_carotene_desat/Oxidored"/>
</dbReference>
<dbReference type="Proteomes" id="UP000708148">
    <property type="component" value="Unassembled WGS sequence"/>
</dbReference>
<dbReference type="PANTHER" id="PTHR42923:SF46">
    <property type="entry name" value="AMINE OXIDASE"/>
    <property type="match status" value="1"/>
</dbReference>
<dbReference type="Gene3D" id="3.50.50.60">
    <property type="entry name" value="FAD/NAD(P)-binding domain"/>
    <property type="match status" value="1"/>
</dbReference>
<dbReference type="OrthoDB" id="2219495at2759"/>
<name>A0A8S1IQ55_9CHLO</name>
<reference evidence="2" key="1">
    <citation type="submission" date="2020-12" db="EMBL/GenBank/DDBJ databases">
        <authorList>
            <person name="Iha C."/>
        </authorList>
    </citation>
    <scope>NUCLEOTIDE SEQUENCE</scope>
</reference>
<dbReference type="InterPro" id="IPR002937">
    <property type="entry name" value="Amino_oxidase"/>
</dbReference>
<protein>
    <recommendedName>
        <fullName evidence="1">Amine oxidase domain-containing protein</fullName>
    </recommendedName>
</protein>
<gene>
    <name evidence="2" type="ORF">OSTQU699_LOCUS1312</name>
</gene>
<organism evidence="2 3">
    <name type="scientific">Ostreobium quekettii</name>
    <dbReference type="NCBI Taxonomy" id="121088"/>
    <lineage>
        <taxon>Eukaryota</taxon>
        <taxon>Viridiplantae</taxon>
        <taxon>Chlorophyta</taxon>
        <taxon>core chlorophytes</taxon>
        <taxon>Ulvophyceae</taxon>
        <taxon>TCBD clade</taxon>
        <taxon>Bryopsidales</taxon>
        <taxon>Ostreobineae</taxon>
        <taxon>Ostreobiaceae</taxon>
        <taxon>Ostreobium</taxon>
    </lineage>
</organism>
<evidence type="ECO:0000313" key="3">
    <source>
        <dbReference type="Proteomes" id="UP000708148"/>
    </source>
</evidence>
<dbReference type="PANTHER" id="PTHR42923">
    <property type="entry name" value="PROTOPORPHYRINOGEN OXIDASE"/>
    <property type="match status" value="1"/>
</dbReference>
<dbReference type="SUPFAM" id="SSF51905">
    <property type="entry name" value="FAD/NAD(P)-binding domain"/>
    <property type="match status" value="1"/>
</dbReference>
<evidence type="ECO:0000259" key="1">
    <source>
        <dbReference type="Pfam" id="PF01593"/>
    </source>
</evidence>
<evidence type="ECO:0000313" key="2">
    <source>
        <dbReference type="EMBL" id="CAD7695951.1"/>
    </source>
</evidence>
<dbReference type="AlphaFoldDB" id="A0A8S1IQ55"/>
<dbReference type="GO" id="GO:0016491">
    <property type="term" value="F:oxidoreductase activity"/>
    <property type="evidence" value="ECO:0007669"/>
    <property type="project" value="InterPro"/>
</dbReference>
<keyword evidence="3" id="KW-1185">Reference proteome</keyword>
<dbReference type="PRINTS" id="PR00419">
    <property type="entry name" value="ADXRDTASE"/>
</dbReference>
<proteinExistence type="predicted"/>
<dbReference type="EMBL" id="CAJHUC010000411">
    <property type="protein sequence ID" value="CAD7695951.1"/>
    <property type="molecule type" value="Genomic_DNA"/>
</dbReference>
<accession>A0A8S1IQ55</accession>
<feature type="domain" description="Amine oxidase" evidence="1">
    <location>
        <begin position="71"/>
        <end position="522"/>
    </location>
</feature>
<dbReference type="Pfam" id="PF01593">
    <property type="entry name" value="Amino_oxidase"/>
    <property type="match status" value="1"/>
</dbReference>